<name>N1VYB5_9LEPT</name>
<keyword evidence="2" id="KW-1185">Reference proteome</keyword>
<dbReference type="EMBL" id="AOGW02000009">
    <property type="protein sequence ID" value="EMY62050.1"/>
    <property type="molecule type" value="Genomic_DNA"/>
</dbReference>
<dbReference type="STRING" id="1257025.LEP1GSC203_3882"/>
<accession>N1VYB5</accession>
<proteinExistence type="predicted"/>
<dbReference type="OrthoDB" id="345037at2"/>
<dbReference type="AlphaFoldDB" id="N1VYB5"/>
<dbReference type="RefSeq" id="WP_002973392.1">
    <property type="nucleotide sequence ID" value="NZ_AOGW02000009.1"/>
</dbReference>
<comment type="caution">
    <text evidence="1">The sequence shown here is derived from an EMBL/GenBank/DDBJ whole genome shotgun (WGS) entry which is preliminary data.</text>
</comment>
<dbReference type="Proteomes" id="UP000012371">
    <property type="component" value="Unassembled WGS sequence"/>
</dbReference>
<organism evidence="1 2">
    <name type="scientific">Leptospira terpstrae serovar Hualin str. LT 11-33 = ATCC 700639</name>
    <dbReference type="NCBI Taxonomy" id="1257025"/>
    <lineage>
        <taxon>Bacteria</taxon>
        <taxon>Pseudomonadati</taxon>
        <taxon>Spirochaetota</taxon>
        <taxon>Spirochaetia</taxon>
        <taxon>Leptospirales</taxon>
        <taxon>Leptospiraceae</taxon>
        <taxon>Leptospira</taxon>
    </lineage>
</organism>
<evidence type="ECO:0000313" key="1">
    <source>
        <dbReference type="EMBL" id="EMY62050.1"/>
    </source>
</evidence>
<sequence length="80" mass="9546">MKKKFPLGRIAIAISKAILKEGTPYLLKKIDPNLKKEIEKFQLHKKQVERQEKIRNKLFPNAIEVKEYQVTENDERRENI</sequence>
<reference evidence="1" key="1">
    <citation type="submission" date="2013-03" db="EMBL/GenBank/DDBJ databases">
        <authorList>
            <person name="Harkins D.M."/>
            <person name="Durkin A.S."/>
            <person name="Brinkac L.M."/>
            <person name="Haft D.H."/>
            <person name="Selengut J.D."/>
            <person name="Sanka R."/>
            <person name="DePew J."/>
            <person name="Purushe J."/>
            <person name="Hartskeerl R.A."/>
            <person name="Ahmed A."/>
            <person name="van der Linden H."/>
            <person name="Goris M.G.A."/>
            <person name="Vinetz J.M."/>
            <person name="Sutton G.G."/>
            <person name="Nierman W.C."/>
            <person name="Fouts D.E."/>
        </authorList>
    </citation>
    <scope>NUCLEOTIDE SEQUENCE [LARGE SCALE GENOMIC DNA]</scope>
    <source>
        <strain evidence="1">LT 11-33</strain>
    </source>
</reference>
<protein>
    <submittedName>
        <fullName evidence="1">Uncharacterized protein</fullName>
    </submittedName>
</protein>
<gene>
    <name evidence="1" type="ORF">LEP1GSC203_3882</name>
</gene>
<evidence type="ECO:0000313" key="2">
    <source>
        <dbReference type="Proteomes" id="UP000012371"/>
    </source>
</evidence>